<evidence type="ECO:0000256" key="1">
    <source>
        <dbReference type="ARBA" id="ARBA00004123"/>
    </source>
</evidence>
<evidence type="ECO:0000256" key="7">
    <source>
        <dbReference type="RuleBase" id="RU367076"/>
    </source>
</evidence>
<comment type="similarity">
    <text evidence="2 7">Belongs to the eukaryotic RPC3/POLR3C RNA polymerase subunit family.</text>
</comment>
<dbReference type="PANTHER" id="PTHR12949:SF0">
    <property type="entry name" value="DNA-DIRECTED RNA POLYMERASE III SUBUNIT RPC3"/>
    <property type="match status" value="1"/>
</dbReference>
<dbReference type="GO" id="GO:0006351">
    <property type="term" value="P:DNA-templated transcription"/>
    <property type="evidence" value="ECO:0007669"/>
    <property type="project" value="InterPro"/>
</dbReference>
<comment type="caution">
    <text evidence="12">The sequence shown here is derived from an EMBL/GenBank/DDBJ whole genome shotgun (WGS) entry which is preliminary data.</text>
</comment>
<reference evidence="12 13" key="1">
    <citation type="journal article" date="2020" name="bioRxiv">
        <title>Sequence and annotation of 42 cannabis genomes reveals extensive copy number variation in cannabinoid synthesis and pathogen resistance genes.</title>
        <authorList>
            <person name="Mckernan K.J."/>
            <person name="Helbert Y."/>
            <person name="Kane L.T."/>
            <person name="Ebling H."/>
            <person name="Zhang L."/>
            <person name="Liu B."/>
            <person name="Eaton Z."/>
            <person name="Mclaughlin S."/>
            <person name="Kingan S."/>
            <person name="Baybayan P."/>
            <person name="Concepcion G."/>
            <person name="Jordan M."/>
            <person name="Riva A."/>
            <person name="Barbazuk W."/>
            <person name="Harkins T."/>
        </authorList>
    </citation>
    <scope>NUCLEOTIDE SEQUENCE [LARGE SCALE GENOMIC DNA]</scope>
    <source>
        <strain evidence="13">cv. Jamaican Lion 4</strain>
        <tissue evidence="12">Leaf</tissue>
    </source>
</reference>
<protein>
    <recommendedName>
        <fullName evidence="3 7">DNA-directed RNA polymerase III subunit RPC3</fullName>
        <shortName evidence="7">RNA polymerase III subunit C3</shortName>
    </recommendedName>
</protein>
<dbReference type="InterPro" id="IPR036388">
    <property type="entry name" value="WH-like_DNA-bd_sf"/>
</dbReference>
<feature type="domain" description="RNA polymerase III Rpc82 C -terminal" evidence="9">
    <location>
        <begin position="247"/>
        <end position="370"/>
    </location>
</feature>
<dbReference type="EMBL" id="JAATIP010000292">
    <property type="protein sequence ID" value="KAF4353589.1"/>
    <property type="molecule type" value="Genomic_DNA"/>
</dbReference>
<dbReference type="Pfam" id="PF08221">
    <property type="entry name" value="HTH_9"/>
    <property type="match status" value="1"/>
</dbReference>
<dbReference type="FunFam" id="1.10.10.10:FF:000218">
    <property type="entry name" value="DNA-directed RNA polymerase III subunit RPC3"/>
    <property type="match status" value="1"/>
</dbReference>
<comment type="subunit">
    <text evidence="7">Component of the RNA polymerase III (Pol III) complex consisting of 17 subunits.</text>
</comment>
<feature type="region of interest" description="Disordered" evidence="8">
    <location>
        <begin position="321"/>
        <end position="344"/>
    </location>
</feature>
<evidence type="ECO:0000259" key="9">
    <source>
        <dbReference type="Pfam" id="PF05645"/>
    </source>
</evidence>
<dbReference type="InterPro" id="IPR013197">
    <property type="entry name" value="RNA_pol_III_RPC82-rel_HTH"/>
</dbReference>
<dbReference type="PANTHER" id="PTHR12949">
    <property type="entry name" value="RNA POLYMERASE III DNA DIRECTED -RELATED"/>
    <property type="match status" value="1"/>
</dbReference>
<evidence type="ECO:0000259" key="10">
    <source>
        <dbReference type="Pfam" id="PF08221"/>
    </source>
</evidence>
<dbReference type="InterPro" id="IPR039748">
    <property type="entry name" value="RPC3"/>
</dbReference>
<name>A0A7J6E7D7_CANSA</name>
<sequence length="662" mass="75453">VESTFCCSATNDYLCAPLTFTRSFSTPLLTSLYCLCQQSAASPTQLLLPRQLAHPATASLYFCRRLQRITSKNFSNWGYSFKLQQATETGGEVGSMVNQYGIKFSVHLITSHFGNLVAKVCENLLRRGPLTLQSLIRSTELTPLQVKNSLLILIQHNCVQAFSIEQIGAGGNEVKVTQYLAVFSNILHRLRFPKFLAIVSQELDKDCEEIFEGLIQHGRLTLDQICDRAGSDKSGGGDSTVRAAVRENFNKLLNARFIERCPAPEPFLEPPTETKSSNKRGAKSAKLDGAPETEEQRIIAAAAPIEVLRFSNLATSGTDFDADEDVSGSSVGEKRKHGSLELNEEHGSKDKEVILWRVNFEEFIRCLRHKGHSWPLSRELERDGQAFDRDYFNWMELKACIENVRARLDDGAAIVLKAMLDATRSIEKKVRTENSVPLSMNTIFEEVMKSEIGRSFTLDRVRASLVQLGCSPSDETYSIDLKKIIELAQNEEVFPKLQVESIVLKRYGRDAYRMFRLLSKSGHLLETDKIADMTFVEKKETPKILNKLWQDEYLHMEKLVVTATRQVSFLLWKVNKPILWDHVLDEMYHAALNLNQRLIYEQEQKENWAGIPQLEYYRCHEWVLFVVWFEMAQYLVQVPKKKICSVFVIRKLQRAAMKGKDT</sequence>
<dbReference type="FunFam" id="1.10.10.10:FF:000420">
    <property type="entry name" value="RNA polymerase III subunit, putative"/>
    <property type="match status" value="1"/>
</dbReference>
<keyword evidence="4 7" id="KW-0240">DNA-directed RNA polymerase</keyword>
<comment type="function">
    <text evidence="7">DNA-dependent RNA polymerase catalyzes the transcription of DNA into RNA using the four ribonucleoside triphosphates as substrates. Specific core component of RNA polymerase III which synthesizes small RNAs, such as 5S rRNA and tRNAs.</text>
</comment>
<evidence type="ECO:0000313" key="12">
    <source>
        <dbReference type="EMBL" id="KAF4353589.1"/>
    </source>
</evidence>
<feature type="domain" description="RNA polymerase III subunit RPC82-related helix-turn-helix" evidence="10">
    <location>
        <begin position="105"/>
        <end position="162"/>
    </location>
</feature>
<evidence type="ECO:0000256" key="4">
    <source>
        <dbReference type="ARBA" id="ARBA00022478"/>
    </source>
</evidence>
<proteinExistence type="inferred from homology"/>
<feature type="domain" description="DNA-directed RNA polymerase III subunit RPC3 winged-helix" evidence="11">
    <location>
        <begin position="499"/>
        <end position="572"/>
    </location>
</feature>
<dbReference type="Pfam" id="PF22536">
    <property type="entry name" value="WHD_POLR3C"/>
    <property type="match status" value="1"/>
</dbReference>
<evidence type="ECO:0000313" key="13">
    <source>
        <dbReference type="Proteomes" id="UP000525078"/>
    </source>
</evidence>
<gene>
    <name evidence="12" type="ORF">F8388_017764</name>
</gene>
<dbReference type="FunFam" id="1.10.10.10:FF:000515">
    <property type="entry name" value="DNA-directed RNA polymerase III subunit rpc3"/>
    <property type="match status" value="1"/>
</dbReference>
<evidence type="ECO:0000256" key="3">
    <source>
        <dbReference type="ARBA" id="ARBA00016689"/>
    </source>
</evidence>
<dbReference type="Proteomes" id="UP000525078">
    <property type="component" value="Unassembled WGS sequence"/>
</dbReference>
<keyword evidence="5 7" id="KW-0804">Transcription</keyword>
<organism evidence="12 13">
    <name type="scientific">Cannabis sativa</name>
    <name type="common">Hemp</name>
    <name type="synonym">Marijuana</name>
    <dbReference type="NCBI Taxonomy" id="3483"/>
    <lineage>
        <taxon>Eukaryota</taxon>
        <taxon>Viridiplantae</taxon>
        <taxon>Streptophyta</taxon>
        <taxon>Embryophyta</taxon>
        <taxon>Tracheophyta</taxon>
        <taxon>Spermatophyta</taxon>
        <taxon>Magnoliopsida</taxon>
        <taxon>eudicotyledons</taxon>
        <taxon>Gunneridae</taxon>
        <taxon>Pentapetalae</taxon>
        <taxon>rosids</taxon>
        <taxon>fabids</taxon>
        <taxon>Rosales</taxon>
        <taxon>Cannabaceae</taxon>
        <taxon>Cannabis</taxon>
    </lineage>
</organism>
<dbReference type="Pfam" id="PF05645">
    <property type="entry name" value="RNA_pol_Rpc82"/>
    <property type="match status" value="1"/>
</dbReference>
<feature type="non-terminal residue" evidence="12">
    <location>
        <position position="1"/>
    </location>
</feature>
<evidence type="ECO:0000256" key="2">
    <source>
        <dbReference type="ARBA" id="ARBA00007206"/>
    </source>
</evidence>
<dbReference type="AlphaFoldDB" id="A0A7J6E7D7"/>
<dbReference type="InterPro" id="IPR055207">
    <property type="entry name" value="POLR3C_WHD"/>
</dbReference>
<accession>A0A7J6E7D7</accession>
<comment type="subcellular location">
    <subcellularLocation>
        <location evidence="1 7">Nucleus</location>
    </subcellularLocation>
</comment>
<evidence type="ECO:0000256" key="6">
    <source>
        <dbReference type="ARBA" id="ARBA00023242"/>
    </source>
</evidence>
<evidence type="ECO:0000256" key="8">
    <source>
        <dbReference type="SAM" id="MobiDB-lite"/>
    </source>
</evidence>
<evidence type="ECO:0000259" key="11">
    <source>
        <dbReference type="Pfam" id="PF22536"/>
    </source>
</evidence>
<feature type="region of interest" description="Disordered" evidence="8">
    <location>
        <begin position="264"/>
        <end position="293"/>
    </location>
</feature>
<evidence type="ECO:0000256" key="5">
    <source>
        <dbReference type="ARBA" id="ARBA00023163"/>
    </source>
</evidence>
<dbReference type="Gene3D" id="1.10.10.10">
    <property type="entry name" value="Winged helix-like DNA-binding domain superfamily/Winged helix DNA-binding domain"/>
    <property type="match status" value="4"/>
</dbReference>
<keyword evidence="6 7" id="KW-0539">Nucleus</keyword>
<dbReference type="GO" id="GO:0005666">
    <property type="term" value="C:RNA polymerase III complex"/>
    <property type="evidence" value="ECO:0007669"/>
    <property type="project" value="UniProtKB-UniRule"/>
</dbReference>
<dbReference type="GO" id="GO:0003697">
    <property type="term" value="F:single-stranded DNA binding"/>
    <property type="evidence" value="ECO:0007669"/>
    <property type="project" value="UniProtKB-UniRule"/>
</dbReference>
<dbReference type="InterPro" id="IPR008806">
    <property type="entry name" value="RNA_pol_III_Rpc82_C"/>
</dbReference>